<protein>
    <recommendedName>
        <fullName evidence="8">Glyceraldehyde-3-phosphate dehydrogenase</fullName>
        <ecNumber evidence="7">1.2.1.12</ecNumber>
    </recommendedName>
    <alternativeName>
        <fullName evidence="19">Peptidyl-cysteine S-nitrosylase GAPDH</fullName>
    </alternativeName>
</protein>
<evidence type="ECO:0000256" key="14">
    <source>
        <dbReference type="ARBA" id="ARBA00023002"/>
    </source>
</evidence>
<keyword evidence="13" id="KW-0702">S-nitrosylation</keyword>
<comment type="pathway">
    <text evidence="5">Carbohydrate degradation; glycolysis; pyruvate from D-glyceraldehyde 3-phosphate: step 1/5.</text>
</comment>
<evidence type="ECO:0000256" key="5">
    <source>
        <dbReference type="ARBA" id="ARBA00004869"/>
    </source>
</evidence>
<dbReference type="InterPro" id="IPR020831">
    <property type="entry name" value="GlycerAld/Erythrose_P_DH"/>
</dbReference>
<evidence type="ECO:0000256" key="7">
    <source>
        <dbReference type="ARBA" id="ARBA00013119"/>
    </source>
</evidence>
<dbReference type="EMBL" id="JAINUG010000142">
    <property type="protein sequence ID" value="KAJ8392889.1"/>
    <property type="molecule type" value="Genomic_DNA"/>
</dbReference>
<dbReference type="InterPro" id="IPR036291">
    <property type="entry name" value="NAD(P)-bd_dom_sf"/>
</dbReference>
<dbReference type="InterPro" id="IPR020830">
    <property type="entry name" value="GlycerAld_3-P_DH_AS"/>
</dbReference>
<dbReference type="GO" id="GO:0016740">
    <property type="term" value="F:transferase activity"/>
    <property type="evidence" value="ECO:0007669"/>
    <property type="project" value="UniProtKB-KW"/>
</dbReference>
<evidence type="ECO:0000256" key="4">
    <source>
        <dbReference type="ARBA" id="ARBA00004613"/>
    </source>
</evidence>
<comment type="catalytic activity">
    <reaction evidence="20">
        <text>D-glyceraldehyde 3-phosphate + phosphate + NAD(+) = (2R)-3-phospho-glyceroyl phosphate + NADH + H(+)</text>
        <dbReference type="Rhea" id="RHEA:10300"/>
        <dbReference type="ChEBI" id="CHEBI:15378"/>
        <dbReference type="ChEBI" id="CHEBI:43474"/>
        <dbReference type="ChEBI" id="CHEBI:57540"/>
        <dbReference type="ChEBI" id="CHEBI:57604"/>
        <dbReference type="ChEBI" id="CHEBI:57945"/>
        <dbReference type="ChEBI" id="CHEBI:59776"/>
        <dbReference type="EC" id="1.2.1.12"/>
    </reaction>
</comment>
<dbReference type="GO" id="GO:0005856">
    <property type="term" value="C:cytoskeleton"/>
    <property type="evidence" value="ECO:0007669"/>
    <property type="project" value="UniProtKB-SubCell"/>
</dbReference>
<evidence type="ECO:0000256" key="17">
    <source>
        <dbReference type="ARBA" id="ARBA00023212"/>
    </source>
</evidence>
<dbReference type="SUPFAM" id="SSF51735">
    <property type="entry name" value="NAD(P)-binding Rossmann-fold domains"/>
    <property type="match status" value="1"/>
</dbReference>
<evidence type="ECO:0000313" key="25">
    <source>
        <dbReference type="Proteomes" id="UP001221898"/>
    </source>
</evidence>
<evidence type="ECO:0000259" key="23">
    <source>
        <dbReference type="SMART" id="SM00846"/>
    </source>
</evidence>
<dbReference type="PANTHER" id="PTHR10836">
    <property type="entry name" value="GLYCERALDEHYDE 3-PHOSPHATE DEHYDROGENASE"/>
    <property type="match status" value="1"/>
</dbReference>
<dbReference type="Pfam" id="PF02800">
    <property type="entry name" value="Gp_dh_C"/>
    <property type="match status" value="1"/>
</dbReference>
<keyword evidence="18" id="KW-0539">Nucleus</keyword>
<dbReference type="SMART" id="SM00846">
    <property type="entry name" value="Gp_dh_N"/>
    <property type="match status" value="1"/>
</dbReference>
<keyword evidence="12" id="KW-0053">Apoptosis</keyword>
<dbReference type="GO" id="GO:0005634">
    <property type="term" value="C:nucleus"/>
    <property type="evidence" value="ECO:0007669"/>
    <property type="project" value="UniProtKB-SubCell"/>
</dbReference>
<dbReference type="AlphaFoldDB" id="A0AAD7RYZ0"/>
<keyword evidence="16" id="KW-0324">Glycolysis</keyword>
<proteinExistence type="inferred from homology"/>
<evidence type="ECO:0000256" key="15">
    <source>
        <dbReference type="ARBA" id="ARBA00023027"/>
    </source>
</evidence>
<dbReference type="PRINTS" id="PR00078">
    <property type="entry name" value="G3PDHDRGNASE"/>
</dbReference>
<dbReference type="Proteomes" id="UP001221898">
    <property type="component" value="Unassembled WGS sequence"/>
</dbReference>
<evidence type="ECO:0000256" key="18">
    <source>
        <dbReference type="ARBA" id="ARBA00023242"/>
    </source>
</evidence>
<organism evidence="24 25">
    <name type="scientific">Aldrovandia affinis</name>
    <dbReference type="NCBI Taxonomy" id="143900"/>
    <lineage>
        <taxon>Eukaryota</taxon>
        <taxon>Metazoa</taxon>
        <taxon>Chordata</taxon>
        <taxon>Craniata</taxon>
        <taxon>Vertebrata</taxon>
        <taxon>Euteleostomi</taxon>
        <taxon>Actinopterygii</taxon>
        <taxon>Neopterygii</taxon>
        <taxon>Teleostei</taxon>
        <taxon>Notacanthiformes</taxon>
        <taxon>Halosauridae</taxon>
        <taxon>Aldrovandia</taxon>
    </lineage>
</organism>
<keyword evidence="25" id="KW-1185">Reference proteome</keyword>
<dbReference type="InterPro" id="IPR000663">
    <property type="entry name" value="Natr_peptide"/>
</dbReference>
<evidence type="ECO:0000256" key="19">
    <source>
        <dbReference type="ARBA" id="ARBA00031890"/>
    </source>
</evidence>
<sequence length="504" mass="55002">MKDFGGRPTKKGKKSAVPIRTGLLPTMCTALILVALLLAAPIEQTESRAVRTPVDAIQFVEQFLEHYNDLLNIDDLENQVGNPLESPQTFSSGLKVAEYPKWIDIPSQNDNTWLRLLRGALSNRKRALPDRAKRGWNRGCFGLKLDRIGSLSGLGYGQRLLTNEDDTNSSKMVKVGVNGFGRIGRLVTRAAFHSGKVQIVAINDPFIDLDYMVYMFKYDSTHGRFNGEVKAEDGKLHIAGQVITVFHERDPTNIKWGEAGADYVVESTGVFTTIEKASAHLKGGAKRVIISAPSADAPMFVMGVNHTKYDNSLKVVSNASCTTNCLAPLAKVINDKFTIIEGLMSTVHAITATQKTVDGPSGKLWRDGRGASQNIIPASTGAAKAVGKVIPELNGKLTGMAFRVPTPNVSVVDLTVRLEKPAKYDDIKKVIKEASEGEMKGILGYTEHQVVSSDFNGDTRSSIFDAGAGIALNDHFVKLVSWYDNEFGYSTRVVDLMVHMASKE</sequence>
<dbReference type="CDD" id="cd05214">
    <property type="entry name" value="GAPDH_I_N"/>
    <property type="match status" value="1"/>
</dbReference>
<keyword evidence="15" id="KW-0520">NAD</keyword>
<dbReference type="Pfam" id="PF00212">
    <property type="entry name" value="ANP"/>
    <property type="match status" value="1"/>
</dbReference>
<dbReference type="FunFam" id="3.30.360.10:FF:000001">
    <property type="entry name" value="Glyceraldehyde-3-phosphate dehydrogenase"/>
    <property type="match status" value="1"/>
</dbReference>
<dbReference type="Pfam" id="PF00044">
    <property type="entry name" value="Gp_dh_N"/>
    <property type="match status" value="1"/>
</dbReference>
<evidence type="ECO:0000256" key="22">
    <source>
        <dbReference type="RuleBase" id="RU000397"/>
    </source>
</evidence>
<dbReference type="FunFam" id="3.40.50.720:FF:001161">
    <property type="entry name" value="Glyceraldehyde-3-phosphate dehydrogenase"/>
    <property type="match status" value="1"/>
</dbReference>
<accession>A0AAD7RYZ0</accession>
<evidence type="ECO:0000256" key="20">
    <source>
        <dbReference type="ARBA" id="ARBA00047698"/>
    </source>
</evidence>
<evidence type="ECO:0000256" key="21">
    <source>
        <dbReference type="ARBA" id="ARBA00048005"/>
    </source>
</evidence>
<keyword evidence="17" id="KW-0206">Cytoskeleton</keyword>
<evidence type="ECO:0000256" key="11">
    <source>
        <dbReference type="ARBA" id="ARBA00022679"/>
    </source>
</evidence>
<dbReference type="PROSITE" id="PS00071">
    <property type="entry name" value="GAPDH"/>
    <property type="match status" value="1"/>
</dbReference>
<comment type="catalytic activity">
    <reaction evidence="21">
        <text>S-nitroso-L-cysteinyl-[GAPDH] + L-cysteinyl-[protein] = L-cysteinyl-[GAPDH] + S-nitroso-L-cysteinyl-[protein]</text>
        <dbReference type="Rhea" id="RHEA:66684"/>
        <dbReference type="Rhea" id="RHEA-COMP:10131"/>
        <dbReference type="Rhea" id="RHEA-COMP:17089"/>
        <dbReference type="Rhea" id="RHEA-COMP:17090"/>
        <dbReference type="Rhea" id="RHEA-COMP:17091"/>
        <dbReference type="ChEBI" id="CHEBI:29950"/>
        <dbReference type="ChEBI" id="CHEBI:149494"/>
    </reaction>
    <physiologicalReaction direction="left-to-right" evidence="21">
        <dbReference type="Rhea" id="RHEA:66685"/>
    </physiologicalReaction>
</comment>
<dbReference type="PANTHER" id="PTHR10836:SF111">
    <property type="entry name" value="GLYCERALDEHYDE-3-PHOSPHATE DEHYDROGENASE"/>
    <property type="match status" value="1"/>
</dbReference>
<reference evidence="24" key="1">
    <citation type="journal article" date="2023" name="Science">
        <title>Genome structures resolve the early diversification of teleost fishes.</title>
        <authorList>
            <person name="Parey E."/>
            <person name="Louis A."/>
            <person name="Montfort J."/>
            <person name="Bouchez O."/>
            <person name="Roques C."/>
            <person name="Iampietro C."/>
            <person name="Lluch J."/>
            <person name="Castinel A."/>
            <person name="Donnadieu C."/>
            <person name="Desvignes T."/>
            <person name="Floi Bucao C."/>
            <person name="Jouanno E."/>
            <person name="Wen M."/>
            <person name="Mejri S."/>
            <person name="Dirks R."/>
            <person name="Jansen H."/>
            <person name="Henkel C."/>
            <person name="Chen W.J."/>
            <person name="Zahm M."/>
            <person name="Cabau C."/>
            <person name="Klopp C."/>
            <person name="Thompson A.W."/>
            <person name="Robinson-Rechavi M."/>
            <person name="Braasch I."/>
            <person name="Lecointre G."/>
            <person name="Bobe J."/>
            <person name="Postlethwait J.H."/>
            <person name="Berthelot C."/>
            <person name="Roest Crollius H."/>
            <person name="Guiguen Y."/>
        </authorList>
    </citation>
    <scope>NUCLEOTIDE SEQUENCE</scope>
    <source>
        <strain evidence="24">NC1722</strain>
    </source>
</reference>
<comment type="caution">
    <text evidence="24">The sequence shown here is derived from an EMBL/GenBank/DDBJ whole genome shotgun (WGS) entry which is preliminary data.</text>
</comment>
<dbReference type="Gene3D" id="3.30.360.10">
    <property type="entry name" value="Dihydrodipicolinate Reductase, domain 2"/>
    <property type="match status" value="1"/>
</dbReference>
<dbReference type="SUPFAM" id="SSF55347">
    <property type="entry name" value="Glyceraldehyde-3-phosphate dehydrogenase-like, C-terminal domain"/>
    <property type="match status" value="1"/>
</dbReference>
<evidence type="ECO:0000256" key="8">
    <source>
        <dbReference type="ARBA" id="ARBA00021022"/>
    </source>
</evidence>
<dbReference type="GO" id="GO:0005179">
    <property type="term" value="F:hormone activity"/>
    <property type="evidence" value="ECO:0007669"/>
    <property type="project" value="InterPro"/>
</dbReference>
<dbReference type="Gene3D" id="3.40.50.720">
    <property type="entry name" value="NAD(P)-binding Rossmann-like Domain"/>
    <property type="match status" value="1"/>
</dbReference>
<evidence type="ECO:0000256" key="1">
    <source>
        <dbReference type="ARBA" id="ARBA00004123"/>
    </source>
</evidence>
<keyword evidence="10" id="KW-0964">Secreted</keyword>
<dbReference type="GO" id="GO:0051287">
    <property type="term" value="F:NAD binding"/>
    <property type="evidence" value="ECO:0007669"/>
    <property type="project" value="InterPro"/>
</dbReference>
<evidence type="ECO:0000256" key="12">
    <source>
        <dbReference type="ARBA" id="ARBA00022703"/>
    </source>
</evidence>
<dbReference type="SMART" id="SM00183">
    <property type="entry name" value="NAT_PEP"/>
    <property type="match status" value="1"/>
</dbReference>
<dbReference type="GO" id="GO:0050661">
    <property type="term" value="F:NADP binding"/>
    <property type="evidence" value="ECO:0007669"/>
    <property type="project" value="InterPro"/>
</dbReference>
<keyword evidence="14" id="KW-0560">Oxidoreductase</keyword>
<dbReference type="GO" id="GO:0006096">
    <property type="term" value="P:glycolytic process"/>
    <property type="evidence" value="ECO:0007669"/>
    <property type="project" value="UniProtKB-KW"/>
</dbReference>
<evidence type="ECO:0000256" key="10">
    <source>
        <dbReference type="ARBA" id="ARBA00022525"/>
    </source>
</evidence>
<dbReference type="InterPro" id="IPR006424">
    <property type="entry name" value="Glyceraldehyde-3-P_DH_1"/>
</dbReference>
<keyword evidence="11" id="KW-0808">Transferase</keyword>
<dbReference type="InterPro" id="IPR020828">
    <property type="entry name" value="GlycerAld_3-P_DH_NAD(P)-bd"/>
</dbReference>
<evidence type="ECO:0000256" key="3">
    <source>
        <dbReference type="ARBA" id="ARBA00004514"/>
    </source>
</evidence>
<evidence type="ECO:0000256" key="6">
    <source>
        <dbReference type="ARBA" id="ARBA00007406"/>
    </source>
</evidence>
<dbReference type="GO" id="GO:0004365">
    <property type="term" value="F:glyceraldehyde-3-phosphate dehydrogenase (NAD+) (phosphorylating) activity"/>
    <property type="evidence" value="ECO:0007669"/>
    <property type="project" value="UniProtKB-EC"/>
</dbReference>
<evidence type="ECO:0000256" key="2">
    <source>
        <dbReference type="ARBA" id="ARBA00004245"/>
    </source>
</evidence>
<name>A0AAD7RYZ0_9TELE</name>
<keyword evidence="9" id="KW-0963">Cytoplasm</keyword>
<feature type="domain" description="Glyceraldehyde 3-phosphate dehydrogenase NAD(P) binding" evidence="23">
    <location>
        <begin position="173"/>
        <end position="321"/>
    </location>
</feature>
<dbReference type="EC" id="1.2.1.12" evidence="7"/>
<dbReference type="CDD" id="cd18126">
    <property type="entry name" value="GAPDH_I_C"/>
    <property type="match status" value="1"/>
</dbReference>
<dbReference type="GO" id="GO:0006915">
    <property type="term" value="P:apoptotic process"/>
    <property type="evidence" value="ECO:0007669"/>
    <property type="project" value="UniProtKB-KW"/>
</dbReference>
<comment type="similarity">
    <text evidence="6 22">Belongs to the glyceraldehyde-3-phosphate dehydrogenase family.</text>
</comment>
<evidence type="ECO:0000256" key="9">
    <source>
        <dbReference type="ARBA" id="ARBA00022490"/>
    </source>
</evidence>
<evidence type="ECO:0000256" key="16">
    <source>
        <dbReference type="ARBA" id="ARBA00023152"/>
    </source>
</evidence>
<comment type="subcellular location">
    <subcellularLocation>
        <location evidence="2">Cytoplasm</location>
        <location evidence="2">Cytoskeleton</location>
    </subcellularLocation>
    <subcellularLocation>
        <location evidence="3">Cytoplasm</location>
        <location evidence="3">Cytosol</location>
    </subcellularLocation>
    <subcellularLocation>
        <location evidence="1">Nucleus</location>
    </subcellularLocation>
    <subcellularLocation>
        <location evidence="4">Secreted</location>
    </subcellularLocation>
</comment>
<gene>
    <name evidence="24" type="ORF">AAFF_G00070930</name>
</gene>
<evidence type="ECO:0000313" key="24">
    <source>
        <dbReference type="EMBL" id="KAJ8392889.1"/>
    </source>
</evidence>
<evidence type="ECO:0000256" key="13">
    <source>
        <dbReference type="ARBA" id="ARBA00022799"/>
    </source>
</evidence>
<dbReference type="NCBIfam" id="TIGR01534">
    <property type="entry name" value="GAPDH-I"/>
    <property type="match status" value="1"/>
</dbReference>
<dbReference type="GO" id="GO:0005829">
    <property type="term" value="C:cytosol"/>
    <property type="evidence" value="ECO:0007669"/>
    <property type="project" value="UniProtKB-SubCell"/>
</dbReference>
<dbReference type="GO" id="GO:0005576">
    <property type="term" value="C:extracellular region"/>
    <property type="evidence" value="ECO:0007669"/>
    <property type="project" value="UniProtKB-SubCell"/>
</dbReference>
<dbReference type="InterPro" id="IPR020829">
    <property type="entry name" value="GlycerAld_3-P_DH_cat"/>
</dbReference>
<dbReference type="GO" id="GO:0006006">
    <property type="term" value="P:glucose metabolic process"/>
    <property type="evidence" value="ECO:0007669"/>
    <property type="project" value="InterPro"/>
</dbReference>